<dbReference type="AlphaFoldDB" id="A0AAD7FV33"/>
<organism evidence="2 3">
    <name type="scientific">Roridomyces roridus</name>
    <dbReference type="NCBI Taxonomy" id="1738132"/>
    <lineage>
        <taxon>Eukaryota</taxon>
        <taxon>Fungi</taxon>
        <taxon>Dikarya</taxon>
        <taxon>Basidiomycota</taxon>
        <taxon>Agaricomycotina</taxon>
        <taxon>Agaricomycetes</taxon>
        <taxon>Agaricomycetidae</taxon>
        <taxon>Agaricales</taxon>
        <taxon>Marasmiineae</taxon>
        <taxon>Mycenaceae</taxon>
        <taxon>Roridomyces</taxon>
    </lineage>
</organism>
<sequence>MLGTRLRSILEEIDQRILLHEEQIALLRAMRHSTARELDAIVYPVLILPSEIPSEIFIHYVESHPTRNSMRLTWVCQSWRTVAISTCQLWTQCMDLYTTSALQIWLSRAGDLPLNLDFQATLGISSEGHDIAYHTISRFSSQLKTLTLSTLAGSITIPPRPFPRLEKLSIDSENSGDEDDDDDETSAPRLDAPRLREVVLNNAAVKQLQATLPKRQLTKLDLTADLGDCLAFLRHTPNLQELAIDSSDFDHGALVPVTLPRLRSIHIGLLTSPEMLRYLTLPVLDRLSISVYVGSDETSASVNYMLERSGCTLRQLDLSLHHTDSEWLDDFLDFVSLPSLRELTLRAPDGTYGALNNLLRNVAQNRTLPALESLVIHECQFHVDLTKFVDMLAARTKNAPGVARLKSFQLSFGVDPVQGGRRDYVEIEPSNKADRDVKDSLEKLHKLRAQGLQVDIRSDFKTLNSGKIDSGIIEGIRADHEF</sequence>
<feature type="compositionally biased region" description="Acidic residues" evidence="1">
    <location>
        <begin position="174"/>
        <end position="185"/>
    </location>
</feature>
<evidence type="ECO:0000313" key="3">
    <source>
        <dbReference type="Proteomes" id="UP001221142"/>
    </source>
</evidence>
<name>A0AAD7FV33_9AGAR</name>
<proteinExistence type="predicted"/>
<evidence type="ECO:0008006" key="4">
    <source>
        <dbReference type="Google" id="ProtNLM"/>
    </source>
</evidence>
<dbReference type="SUPFAM" id="SSF52047">
    <property type="entry name" value="RNI-like"/>
    <property type="match status" value="1"/>
</dbReference>
<dbReference type="PANTHER" id="PTHR38926">
    <property type="entry name" value="F-BOX DOMAIN CONTAINING PROTEIN, EXPRESSED"/>
    <property type="match status" value="1"/>
</dbReference>
<evidence type="ECO:0000256" key="1">
    <source>
        <dbReference type="SAM" id="MobiDB-lite"/>
    </source>
</evidence>
<dbReference type="InterPro" id="IPR032675">
    <property type="entry name" value="LRR_dom_sf"/>
</dbReference>
<evidence type="ECO:0000313" key="2">
    <source>
        <dbReference type="EMBL" id="KAJ7644492.1"/>
    </source>
</evidence>
<dbReference type="Proteomes" id="UP001221142">
    <property type="component" value="Unassembled WGS sequence"/>
</dbReference>
<reference evidence="2" key="1">
    <citation type="submission" date="2023-03" db="EMBL/GenBank/DDBJ databases">
        <title>Massive genome expansion in bonnet fungi (Mycena s.s.) driven by repeated elements and novel gene families across ecological guilds.</title>
        <authorList>
            <consortium name="Lawrence Berkeley National Laboratory"/>
            <person name="Harder C.B."/>
            <person name="Miyauchi S."/>
            <person name="Viragh M."/>
            <person name="Kuo A."/>
            <person name="Thoen E."/>
            <person name="Andreopoulos B."/>
            <person name="Lu D."/>
            <person name="Skrede I."/>
            <person name="Drula E."/>
            <person name="Henrissat B."/>
            <person name="Morin E."/>
            <person name="Kohler A."/>
            <person name="Barry K."/>
            <person name="LaButti K."/>
            <person name="Morin E."/>
            <person name="Salamov A."/>
            <person name="Lipzen A."/>
            <person name="Mereny Z."/>
            <person name="Hegedus B."/>
            <person name="Baldrian P."/>
            <person name="Stursova M."/>
            <person name="Weitz H."/>
            <person name="Taylor A."/>
            <person name="Grigoriev I.V."/>
            <person name="Nagy L.G."/>
            <person name="Martin F."/>
            <person name="Kauserud H."/>
        </authorList>
    </citation>
    <scope>NUCLEOTIDE SEQUENCE</scope>
    <source>
        <strain evidence="2">9284</strain>
    </source>
</reference>
<gene>
    <name evidence="2" type="ORF">FB45DRAFT_1115966</name>
</gene>
<dbReference type="Gene3D" id="3.80.10.10">
    <property type="entry name" value="Ribonuclease Inhibitor"/>
    <property type="match status" value="1"/>
</dbReference>
<comment type="caution">
    <text evidence="2">The sequence shown here is derived from an EMBL/GenBank/DDBJ whole genome shotgun (WGS) entry which is preliminary data.</text>
</comment>
<protein>
    <recommendedName>
        <fullName evidence="4">F-box domain-containing protein</fullName>
    </recommendedName>
</protein>
<feature type="region of interest" description="Disordered" evidence="1">
    <location>
        <begin position="163"/>
        <end position="191"/>
    </location>
</feature>
<accession>A0AAD7FV33</accession>
<keyword evidence="3" id="KW-1185">Reference proteome</keyword>
<dbReference type="EMBL" id="JARKIF010000003">
    <property type="protein sequence ID" value="KAJ7644492.1"/>
    <property type="molecule type" value="Genomic_DNA"/>
</dbReference>
<dbReference type="PANTHER" id="PTHR38926:SF72">
    <property type="entry name" value="IM:7136021-RELATED"/>
    <property type="match status" value="1"/>
</dbReference>